<proteinExistence type="predicted"/>
<sequence>MMFIVLLLLLFLHHLFWG</sequence>
<accession>A0A0E9UE67</accession>
<protein>
    <submittedName>
        <fullName evidence="1">Uncharacterized protein</fullName>
    </submittedName>
</protein>
<reference evidence="1" key="2">
    <citation type="journal article" date="2015" name="Fish Shellfish Immunol.">
        <title>Early steps in the European eel (Anguilla anguilla)-Vibrio vulnificus interaction in the gills: Role of the RtxA13 toxin.</title>
        <authorList>
            <person name="Callol A."/>
            <person name="Pajuelo D."/>
            <person name="Ebbesson L."/>
            <person name="Teles M."/>
            <person name="MacKenzie S."/>
            <person name="Amaro C."/>
        </authorList>
    </citation>
    <scope>NUCLEOTIDE SEQUENCE</scope>
</reference>
<dbReference type="EMBL" id="GBXM01044418">
    <property type="protein sequence ID" value="JAH64159.1"/>
    <property type="molecule type" value="Transcribed_RNA"/>
</dbReference>
<reference evidence="1" key="1">
    <citation type="submission" date="2014-11" db="EMBL/GenBank/DDBJ databases">
        <authorList>
            <person name="Amaro Gonzalez C."/>
        </authorList>
    </citation>
    <scope>NUCLEOTIDE SEQUENCE</scope>
</reference>
<name>A0A0E9UE67_ANGAN</name>
<evidence type="ECO:0000313" key="1">
    <source>
        <dbReference type="EMBL" id="JAH64159.1"/>
    </source>
</evidence>
<organism evidence="1">
    <name type="scientific">Anguilla anguilla</name>
    <name type="common">European freshwater eel</name>
    <name type="synonym">Muraena anguilla</name>
    <dbReference type="NCBI Taxonomy" id="7936"/>
    <lineage>
        <taxon>Eukaryota</taxon>
        <taxon>Metazoa</taxon>
        <taxon>Chordata</taxon>
        <taxon>Craniata</taxon>
        <taxon>Vertebrata</taxon>
        <taxon>Euteleostomi</taxon>
        <taxon>Actinopterygii</taxon>
        <taxon>Neopterygii</taxon>
        <taxon>Teleostei</taxon>
        <taxon>Anguilliformes</taxon>
        <taxon>Anguillidae</taxon>
        <taxon>Anguilla</taxon>
    </lineage>
</organism>
<dbReference type="AlphaFoldDB" id="A0A0E9UE67"/>